<dbReference type="Pfam" id="PF13704">
    <property type="entry name" value="Glyco_tranf_2_4"/>
    <property type="match status" value="1"/>
</dbReference>
<protein>
    <submittedName>
        <fullName evidence="4">Glycosyl transferase family 2</fullName>
    </submittedName>
</protein>
<dbReference type="EMBL" id="MK500597">
    <property type="protein sequence ID" value="QBK93493.1"/>
    <property type="molecule type" value="Genomic_DNA"/>
</dbReference>
<dbReference type="PANTHER" id="PTHR21461:SF69">
    <property type="entry name" value="GLYCOSYLTRANSFERASE FAMILY 92 PROTEIN"/>
    <property type="match status" value="1"/>
</dbReference>
<keyword evidence="3" id="KW-0472">Membrane</keyword>
<dbReference type="GO" id="GO:0016020">
    <property type="term" value="C:membrane"/>
    <property type="evidence" value="ECO:0007669"/>
    <property type="project" value="UniProtKB-SubCell"/>
</dbReference>
<keyword evidence="4" id="KW-0808">Transferase</keyword>
<comment type="subcellular location">
    <subcellularLocation>
        <location evidence="1">Membrane</location>
        <topology evidence="1">Single-pass membrane protein</topology>
    </subcellularLocation>
</comment>
<sequence>MYYFAVGAVFKDESHILHEWIKHYLFHGVEHIYLINDQSTDNYMEILKPYIDNDTVTLFQCNEPCYLGRQRVIYGKFLLPILGNVKWLAVLDLDEFLWSPRDIDLKGVLKNFEGTGQIQFSQSIFGSNDHIEQPKGIVQSFTKRGENIRGCYKYIVNSDYKFTSLNVHHALFLNKKYQKGVPHFMLLDFIADKDNPCFVLNHYNCQSLNFWKEVKTLRGSCDNFKVRNMDLFREYDQNDIEDFGLYEQNKPLF</sequence>
<dbReference type="GO" id="GO:0016757">
    <property type="term" value="F:glycosyltransferase activity"/>
    <property type="evidence" value="ECO:0007669"/>
    <property type="project" value="TreeGrafter"/>
</dbReference>
<keyword evidence="3" id="KW-1133">Transmembrane helix</keyword>
<name>A0A481ZC34_9VIRU</name>
<gene>
    <name evidence="4" type="ORF">LCPAC404_01970</name>
</gene>
<reference evidence="4" key="1">
    <citation type="journal article" date="2019" name="MBio">
        <title>Virus Genomes from Deep Sea Sediments Expand the Ocean Megavirome and Support Independent Origins of Viral Gigantism.</title>
        <authorList>
            <person name="Backstrom D."/>
            <person name="Yutin N."/>
            <person name="Jorgensen S.L."/>
            <person name="Dharamshi J."/>
            <person name="Homa F."/>
            <person name="Zaremba-Niedwiedzka K."/>
            <person name="Spang A."/>
            <person name="Wolf Y.I."/>
            <person name="Koonin E.V."/>
            <person name="Ettema T.J."/>
        </authorList>
    </citation>
    <scope>NUCLEOTIDE SEQUENCE</scope>
</reference>
<dbReference type="SUPFAM" id="SSF53448">
    <property type="entry name" value="Nucleotide-diphospho-sugar transferases"/>
    <property type="match status" value="1"/>
</dbReference>
<keyword evidence="2" id="KW-0812">Transmembrane</keyword>
<accession>A0A481ZC34</accession>
<evidence type="ECO:0000256" key="2">
    <source>
        <dbReference type="ARBA" id="ARBA00022692"/>
    </source>
</evidence>
<evidence type="ECO:0000313" key="4">
    <source>
        <dbReference type="EMBL" id="QBK93493.1"/>
    </source>
</evidence>
<dbReference type="InterPro" id="IPR029044">
    <property type="entry name" value="Nucleotide-diphossugar_trans"/>
</dbReference>
<proteinExistence type="predicted"/>
<evidence type="ECO:0000256" key="1">
    <source>
        <dbReference type="ARBA" id="ARBA00004167"/>
    </source>
</evidence>
<dbReference type="PANTHER" id="PTHR21461">
    <property type="entry name" value="GLYCOSYLTRANSFERASE FAMILY 92 PROTEIN"/>
    <property type="match status" value="1"/>
</dbReference>
<organism evidence="4">
    <name type="scientific">Pithovirus LCPAC404</name>
    <dbReference type="NCBI Taxonomy" id="2506597"/>
    <lineage>
        <taxon>Viruses</taxon>
        <taxon>Pithoviruses</taxon>
    </lineage>
</organism>
<evidence type="ECO:0000256" key="3">
    <source>
        <dbReference type="ARBA" id="ARBA00022989"/>
    </source>
</evidence>